<evidence type="ECO:0000313" key="13">
    <source>
        <dbReference type="Proteomes" id="UP001497392"/>
    </source>
</evidence>
<dbReference type="SUPFAM" id="SSF69593">
    <property type="entry name" value="Glycerol-3-phosphate (1)-acyltransferase"/>
    <property type="match status" value="1"/>
</dbReference>
<comment type="caution">
    <text evidence="11">Lacks conserved residue(s) required for the propagation of feature annotation.</text>
</comment>
<evidence type="ECO:0000256" key="2">
    <source>
        <dbReference type="ARBA" id="ARBA00005420"/>
    </source>
</evidence>
<keyword evidence="3" id="KW-0444">Lipid biosynthesis</keyword>
<keyword evidence="8" id="KW-0443">Lipid metabolism</keyword>
<evidence type="ECO:0000256" key="5">
    <source>
        <dbReference type="ARBA" id="ARBA00022692"/>
    </source>
</evidence>
<organism evidence="12 13">
    <name type="scientific">Coccomyxa viridis</name>
    <dbReference type="NCBI Taxonomy" id="1274662"/>
    <lineage>
        <taxon>Eukaryota</taxon>
        <taxon>Viridiplantae</taxon>
        <taxon>Chlorophyta</taxon>
        <taxon>core chlorophytes</taxon>
        <taxon>Trebouxiophyceae</taxon>
        <taxon>Trebouxiophyceae incertae sedis</taxon>
        <taxon>Coccomyxaceae</taxon>
        <taxon>Coccomyxa</taxon>
    </lineage>
</organism>
<dbReference type="PANTHER" id="PTHR12317">
    <property type="entry name" value="DIACYLGLYCEROL O-ACYLTRANSFERASE"/>
    <property type="match status" value="1"/>
</dbReference>
<gene>
    <name evidence="12" type="primary">g4268</name>
    <name evidence="12" type="ORF">VP750_LOCUS3643</name>
</gene>
<evidence type="ECO:0000256" key="10">
    <source>
        <dbReference type="ARBA" id="ARBA00023315"/>
    </source>
</evidence>
<evidence type="ECO:0000256" key="9">
    <source>
        <dbReference type="ARBA" id="ARBA00023136"/>
    </source>
</evidence>
<keyword evidence="13" id="KW-1185">Reference proteome</keyword>
<keyword evidence="7 11" id="KW-1133">Transmembrane helix</keyword>
<keyword evidence="9 11" id="KW-0472">Membrane</keyword>
<evidence type="ECO:0000256" key="8">
    <source>
        <dbReference type="ARBA" id="ARBA00023098"/>
    </source>
</evidence>
<comment type="similarity">
    <text evidence="2 11">Belongs to the diacylglycerol acyltransferase family.</text>
</comment>
<dbReference type="InterPro" id="IPR007130">
    <property type="entry name" value="DAGAT"/>
</dbReference>
<feature type="transmembrane region" description="Helical" evidence="11">
    <location>
        <begin position="12"/>
        <end position="32"/>
    </location>
</feature>
<dbReference type="EMBL" id="CAXHTA020000006">
    <property type="protein sequence ID" value="CAL5221984.1"/>
    <property type="molecule type" value="Genomic_DNA"/>
</dbReference>
<keyword evidence="10" id="KW-0012">Acyltransferase</keyword>
<evidence type="ECO:0000256" key="7">
    <source>
        <dbReference type="ARBA" id="ARBA00022989"/>
    </source>
</evidence>
<dbReference type="Pfam" id="PF03982">
    <property type="entry name" value="DAGAT"/>
    <property type="match status" value="1"/>
</dbReference>
<dbReference type="CDD" id="cd07987">
    <property type="entry name" value="LPLAT_MGAT-like"/>
    <property type="match status" value="1"/>
</dbReference>
<keyword evidence="5 11" id="KW-0812">Transmembrane</keyword>
<evidence type="ECO:0000256" key="4">
    <source>
        <dbReference type="ARBA" id="ARBA00022679"/>
    </source>
</evidence>
<name>A0ABP1FS77_9CHLO</name>
<comment type="subcellular location">
    <subcellularLocation>
        <location evidence="1 11">Endoplasmic reticulum membrane</location>
        <topology evidence="1 11">Multi-pass membrane protein</topology>
    </subcellularLocation>
</comment>
<dbReference type="EC" id="2.3.1.-" evidence="11"/>
<sequence>MKGILKDAVTAVAISIWIGALFGVIASLLVAVCYLPSPLAICWLSLMVALTLLPLKEKTPEWAARMTRFSLRHAIQYNKLELRIEDEEALRTGRPYVVGYEPHSALPTAMPMVFCEHSPIIPPALRSVRVLATSACFYCPVVRHLWWWLGGRPASGSVMHAMLARGHSALVCPGGVQECLYMEHDREAVYLTKRTGFVRIALQHGAPLVPVFCFGQTDMYHWVKLGPPLLPQALTERIARTIKFLPLLMYGAWGTPVPRKVKVTTVVGKPIELPKVAQPSKEQIQEYLDEFIAQMKGLFERHKASAGYPDLQLVVI</sequence>
<evidence type="ECO:0000256" key="6">
    <source>
        <dbReference type="ARBA" id="ARBA00022824"/>
    </source>
</evidence>
<evidence type="ECO:0000313" key="12">
    <source>
        <dbReference type="EMBL" id="CAL5221984.1"/>
    </source>
</evidence>
<dbReference type="Proteomes" id="UP001497392">
    <property type="component" value="Unassembled WGS sequence"/>
</dbReference>
<keyword evidence="4 11" id="KW-0808">Transferase</keyword>
<evidence type="ECO:0000256" key="1">
    <source>
        <dbReference type="ARBA" id="ARBA00004477"/>
    </source>
</evidence>
<comment type="caution">
    <text evidence="12">The sequence shown here is derived from an EMBL/GenBank/DDBJ whole genome shotgun (WGS) entry which is preliminary data.</text>
</comment>
<proteinExistence type="inferred from homology"/>
<keyword evidence="6 11" id="KW-0256">Endoplasmic reticulum</keyword>
<reference evidence="12 13" key="1">
    <citation type="submission" date="2024-06" db="EMBL/GenBank/DDBJ databases">
        <authorList>
            <person name="Kraege A."/>
            <person name="Thomma B."/>
        </authorList>
    </citation>
    <scope>NUCLEOTIDE SEQUENCE [LARGE SCALE GENOMIC DNA]</scope>
</reference>
<evidence type="ECO:0000256" key="3">
    <source>
        <dbReference type="ARBA" id="ARBA00022516"/>
    </source>
</evidence>
<accession>A0ABP1FS77</accession>
<dbReference type="PANTHER" id="PTHR12317:SF63">
    <property type="entry name" value="DIACYLGLYCEROL O-ACYLTRANSFERASE 2"/>
    <property type="match status" value="1"/>
</dbReference>
<protein>
    <recommendedName>
        <fullName evidence="11">Acyltransferase</fullName>
        <ecNumber evidence="11">2.3.1.-</ecNumber>
    </recommendedName>
</protein>
<evidence type="ECO:0000256" key="11">
    <source>
        <dbReference type="RuleBase" id="RU367023"/>
    </source>
</evidence>